<evidence type="ECO:0000313" key="2">
    <source>
        <dbReference type="Proteomes" id="UP000284621"/>
    </source>
</evidence>
<dbReference type="Proteomes" id="UP000284621">
    <property type="component" value="Unassembled WGS sequence"/>
</dbReference>
<sequence length="145" mass="17151">MTAKEYLQQVKHKDAEIKNLCRDKESVKEMLYSLGGMPDGERVQSSRNNDKFGTLYSRIDEMERNIDDKIEASMLFKLKVSQEINTLKNPKYIAILNMRYIHYKSWEEIAESGFDVQYNVRHILRVHGYALMEFETLYKTMLAEL</sequence>
<evidence type="ECO:0000313" key="1">
    <source>
        <dbReference type="EMBL" id="RHC64183.1"/>
    </source>
</evidence>
<name>A0A414B572_9FIRM</name>
<dbReference type="AlphaFoldDB" id="A0A414B572"/>
<protein>
    <recommendedName>
        <fullName evidence="3">DUF1492 domain-containing protein</fullName>
    </recommendedName>
</protein>
<reference evidence="1 2" key="1">
    <citation type="submission" date="2018-08" db="EMBL/GenBank/DDBJ databases">
        <title>A genome reference for cultivated species of the human gut microbiota.</title>
        <authorList>
            <person name="Zou Y."/>
            <person name="Xue W."/>
            <person name="Luo G."/>
        </authorList>
    </citation>
    <scope>NUCLEOTIDE SEQUENCE [LARGE SCALE GENOMIC DNA]</scope>
    <source>
        <strain evidence="1 2">AM34-3LB</strain>
    </source>
</reference>
<proteinExistence type="predicted"/>
<comment type="caution">
    <text evidence="1">The sequence shown here is derived from an EMBL/GenBank/DDBJ whole genome shotgun (WGS) entry which is preliminary data.</text>
</comment>
<dbReference type="RefSeq" id="WP_118381218.1">
    <property type="nucleotide sequence ID" value="NZ_CABJFJ010000009.1"/>
</dbReference>
<organism evidence="1 2">
    <name type="scientific">Anaerobutyricum hallii</name>
    <dbReference type="NCBI Taxonomy" id="39488"/>
    <lineage>
        <taxon>Bacteria</taxon>
        <taxon>Bacillati</taxon>
        <taxon>Bacillota</taxon>
        <taxon>Clostridia</taxon>
        <taxon>Lachnospirales</taxon>
        <taxon>Lachnospiraceae</taxon>
        <taxon>Anaerobutyricum</taxon>
    </lineage>
</organism>
<gene>
    <name evidence="1" type="ORF">DW833_08965</name>
</gene>
<evidence type="ECO:0008006" key="3">
    <source>
        <dbReference type="Google" id="ProtNLM"/>
    </source>
</evidence>
<keyword evidence="2" id="KW-1185">Reference proteome</keyword>
<accession>A0A414B572</accession>
<dbReference type="EMBL" id="QSID01000009">
    <property type="protein sequence ID" value="RHC64183.1"/>
    <property type="molecule type" value="Genomic_DNA"/>
</dbReference>